<evidence type="ECO:0000256" key="4">
    <source>
        <dbReference type="ARBA" id="ARBA00022597"/>
    </source>
</evidence>
<accession>A0A7M1KS61</accession>
<evidence type="ECO:0000256" key="2">
    <source>
        <dbReference type="ARBA" id="ARBA00022448"/>
    </source>
</evidence>
<evidence type="ECO:0000256" key="1">
    <source>
        <dbReference type="ARBA" id="ARBA00004651"/>
    </source>
</evidence>
<dbReference type="Pfam" id="PF02378">
    <property type="entry name" value="PTS_EIIC"/>
    <property type="match status" value="1"/>
</dbReference>
<dbReference type="EMBL" id="CP063065">
    <property type="protein sequence ID" value="QOQ79181.1"/>
    <property type="molecule type" value="Genomic_DNA"/>
</dbReference>
<feature type="transmembrane region" description="Helical" evidence="9">
    <location>
        <begin position="156"/>
        <end position="177"/>
    </location>
</feature>
<dbReference type="GO" id="GO:0015771">
    <property type="term" value="P:trehalose transport"/>
    <property type="evidence" value="ECO:0007669"/>
    <property type="project" value="TreeGrafter"/>
</dbReference>
<evidence type="ECO:0000256" key="5">
    <source>
        <dbReference type="ARBA" id="ARBA00022683"/>
    </source>
</evidence>
<evidence type="ECO:0000256" key="3">
    <source>
        <dbReference type="ARBA" id="ARBA00022475"/>
    </source>
</evidence>
<dbReference type="Proteomes" id="UP000595091">
    <property type="component" value="Chromosome"/>
</dbReference>
<evidence type="ECO:0000256" key="8">
    <source>
        <dbReference type="ARBA" id="ARBA00023136"/>
    </source>
</evidence>
<feature type="transmembrane region" description="Helical" evidence="9">
    <location>
        <begin position="239"/>
        <end position="260"/>
    </location>
</feature>
<evidence type="ECO:0000256" key="6">
    <source>
        <dbReference type="ARBA" id="ARBA00022692"/>
    </source>
</evidence>
<dbReference type="GO" id="GO:0008982">
    <property type="term" value="F:protein-N(PI)-phosphohistidine-sugar phosphotransferase activity"/>
    <property type="evidence" value="ECO:0007669"/>
    <property type="project" value="InterPro"/>
</dbReference>
<dbReference type="GO" id="GO:0005886">
    <property type="term" value="C:plasma membrane"/>
    <property type="evidence" value="ECO:0007669"/>
    <property type="project" value="UniProtKB-SubCell"/>
</dbReference>
<name>A0A7M1KS61_9LACT</name>
<dbReference type="PANTHER" id="PTHR30175:SF1">
    <property type="entry name" value="PTS SYSTEM ARBUTIN-, CELLOBIOSE-, AND SALICIN-SPECIFIC EIIBC COMPONENT-RELATED"/>
    <property type="match status" value="1"/>
</dbReference>
<keyword evidence="7 9" id="KW-1133">Transmembrane helix</keyword>
<dbReference type="InterPro" id="IPR050558">
    <property type="entry name" value="PTS_Sugar-Specific_Components"/>
</dbReference>
<evidence type="ECO:0000259" key="10">
    <source>
        <dbReference type="PROSITE" id="PS51103"/>
    </source>
</evidence>
<feature type="transmembrane region" description="Helical" evidence="9">
    <location>
        <begin position="272"/>
        <end position="291"/>
    </location>
</feature>
<feature type="transmembrane region" description="Helical" evidence="9">
    <location>
        <begin position="297"/>
        <end position="322"/>
    </location>
</feature>
<feature type="domain" description="PTS EIIC type-1" evidence="10">
    <location>
        <begin position="19"/>
        <end position="380"/>
    </location>
</feature>
<keyword evidence="2" id="KW-0813">Transport</keyword>
<evidence type="ECO:0000256" key="9">
    <source>
        <dbReference type="SAM" id="Phobius"/>
    </source>
</evidence>
<proteinExistence type="predicted"/>
<protein>
    <submittedName>
        <fullName evidence="11">PTS transporter subunit EIIC</fullName>
    </submittedName>
</protein>
<feature type="transmembrane region" description="Helical" evidence="9">
    <location>
        <begin position="127"/>
        <end position="144"/>
    </location>
</feature>
<comment type="subcellular location">
    <subcellularLocation>
        <location evidence="1">Cell membrane</location>
        <topology evidence="1">Multi-pass membrane protein</topology>
    </subcellularLocation>
</comment>
<reference evidence="11 12" key="1">
    <citation type="submission" date="2020-10" db="EMBL/GenBank/DDBJ databases">
        <title>Plasmid carrying two tetracycline resistance determinant.</title>
        <authorList>
            <person name="Yang Q."/>
        </authorList>
    </citation>
    <scope>NUCLEOTIDE SEQUENCE [LARGE SCALE GENOMIC DNA]</scope>
    <source>
        <strain evidence="11 12">T43</strain>
    </source>
</reference>
<gene>
    <name evidence="11" type="ORF">IMX20_00160</name>
</gene>
<keyword evidence="8 9" id="KW-0472">Membrane</keyword>
<dbReference type="GO" id="GO:0009401">
    <property type="term" value="P:phosphoenolpyruvate-dependent sugar phosphotransferase system"/>
    <property type="evidence" value="ECO:0007669"/>
    <property type="project" value="UniProtKB-KW"/>
</dbReference>
<keyword evidence="5" id="KW-0598">Phosphotransferase system</keyword>
<keyword evidence="4" id="KW-0762">Sugar transport</keyword>
<evidence type="ECO:0000256" key="7">
    <source>
        <dbReference type="ARBA" id="ARBA00022989"/>
    </source>
</evidence>
<dbReference type="PANTHER" id="PTHR30175">
    <property type="entry name" value="PHOSPHOTRANSFERASE SYSTEM TRANSPORT PROTEIN"/>
    <property type="match status" value="1"/>
</dbReference>
<feature type="transmembrane region" description="Helical" evidence="9">
    <location>
        <begin position="58"/>
        <end position="77"/>
    </location>
</feature>
<dbReference type="RefSeq" id="WP_197558514.1">
    <property type="nucleotide sequence ID" value="NZ_CP063065.1"/>
</dbReference>
<dbReference type="InterPro" id="IPR003352">
    <property type="entry name" value="PTS_EIIC"/>
</dbReference>
<keyword evidence="6 9" id="KW-0812">Transmembrane</keyword>
<organism evidence="11 12">
    <name type="scientific">Aerococcus urinaeequi</name>
    <dbReference type="NCBI Taxonomy" id="51665"/>
    <lineage>
        <taxon>Bacteria</taxon>
        <taxon>Bacillati</taxon>
        <taxon>Bacillota</taxon>
        <taxon>Bacilli</taxon>
        <taxon>Lactobacillales</taxon>
        <taxon>Aerococcaceae</taxon>
        <taxon>Aerococcus</taxon>
    </lineage>
</organism>
<feature type="transmembrane region" description="Helical" evidence="9">
    <location>
        <begin position="210"/>
        <end position="227"/>
    </location>
</feature>
<evidence type="ECO:0000313" key="11">
    <source>
        <dbReference type="EMBL" id="QOQ79181.1"/>
    </source>
</evidence>
<dbReference type="GO" id="GO:0090589">
    <property type="term" value="F:protein-phosphocysteine-trehalose phosphotransferase system transporter activity"/>
    <property type="evidence" value="ECO:0007669"/>
    <property type="project" value="TreeGrafter"/>
</dbReference>
<feature type="transmembrane region" description="Helical" evidence="9">
    <location>
        <begin position="343"/>
        <end position="363"/>
    </location>
</feature>
<sequence length="380" mass="40362">MSTEQTQEKKPGVIDRVLGALRDIFAPNLIALMAAGILQGIVILLNTFGIISPENAENFILSNISSAIFYFLPVLLAYSSAEVFKTNKVLAAAVALFLLHPDVVMSMENYIPGSDFFGIPIANTGTYNNSVIPIILIIWAQSYIERACKTFIPEIVRGIFLPVITLTLTAILGVLLLGPIGNLFGEILGAALAWLTGVSSWIVPLLLGAFGLFVVMAGGHYTLFPIATQLLATVGYDNIMSPGLLASNLALAGAVTAVLIKTKDREYRSYSLSAVITASLGVSQPALYGVALPMKNVLIASILGGGIGGLYAGITNFVLFAFVNPGIAAIPAFINPDGSFGNLINGLIVMVISFGVAFLYVMFTPYHELPEDQIKEITAE</sequence>
<evidence type="ECO:0000313" key="12">
    <source>
        <dbReference type="Proteomes" id="UP000595091"/>
    </source>
</evidence>
<keyword evidence="3" id="KW-1003">Cell membrane</keyword>
<dbReference type="AlphaFoldDB" id="A0A7M1KS61"/>
<dbReference type="PROSITE" id="PS51103">
    <property type="entry name" value="PTS_EIIC_TYPE_1"/>
    <property type="match status" value="1"/>
</dbReference>
<feature type="transmembrane region" description="Helical" evidence="9">
    <location>
        <begin position="29"/>
        <end position="52"/>
    </location>
</feature>
<dbReference type="InterPro" id="IPR013013">
    <property type="entry name" value="PTS_EIIC_1"/>
</dbReference>